<keyword evidence="3" id="KW-1185">Reference proteome</keyword>
<organism evidence="2 3">
    <name type="scientific">Lentinula lateritia</name>
    <dbReference type="NCBI Taxonomy" id="40482"/>
    <lineage>
        <taxon>Eukaryota</taxon>
        <taxon>Fungi</taxon>
        <taxon>Dikarya</taxon>
        <taxon>Basidiomycota</taxon>
        <taxon>Agaricomycotina</taxon>
        <taxon>Agaricomycetes</taxon>
        <taxon>Agaricomycetidae</taxon>
        <taxon>Agaricales</taxon>
        <taxon>Marasmiineae</taxon>
        <taxon>Omphalotaceae</taxon>
        <taxon>Lentinula</taxon>
    </lineage>
</organism>
<gene>
    <name evidence="2" type="ORF">C8R41DRAFT_758533</name>
</gene>
<name>A0ABQ8VNB1_9AGAR</name>
<evidence type="ECO:0000256" key="1">
    <source>
        <dbReference type="ARBA" id="ARBA00023604"/>
    </source>
</evidence>
<comment type="similarity">
    <text evidence="1">Belongs to the asaB hydroxylase/desaturase family.</text>
</comment>
<dbReference type="PANTHER" id="PTHR34598">
    <property type="entry name" value="BLL6449 PROTEIN"/>
    <property type="match status" value="1"/>
</dbReference>
<dbReference type="EMBL" id="JANVFT010000018">
    <property type="protein sequence ID" value="KAJ4497886.1"/>
    <property type="molecule type" value="Genomic_DNA"/>
</dbReference>
<dbReference type="NCBIfam" id="NF041278">
    <property type="entry name" value="CmcJ_NvfI_EfuI"/>
    <property type="match status" value="1"/>
</dbReference>
<comment type="caution">
    <text evidence="2">The sequence shown here is derived from an EMBL/GenBank/DDBJ whole genome shotgun (WGS) entry which is preliminary data.</text>
</comment>
<reference evidence="2" key="1">
    <citation type="submission" date="2022-08" db="EMBL/GenBank/DDBJ databases">
        <title>A Global Phylogenomic Analysis of the Shiitake Genus Lentinula.</title>
        <authorList>
            <consortium name="DOE Joint Genome Institute"/>
            <person name="Sierra-Patev S."/>
            <person name="Min B."/>
            <person name="Naranjo-Ortiz M."/>
            <person name="Looney B."/>
            <person name="Konkel Z."/>
            <person name="Slot J.C."/>
            <person name="Sakamoto Y."/>
            <person name="Steenwyk J.L."/>
            <person name="Rokas A."/>
            <person name="Carro J."/>
            <person name="Camarero S."/>
            <person name="Ferreira P."/>
            <person name="Molpeceres G."/>
            <person name="Ruiz-Duenas F.J."/>
            <person name="Serrano A."/>
            <person name="Henrissat B."/>
            <person name="Drula E."/>
            <person name="Hughes K.W."/>
            <person name="Mata J.L."/>
            <person name="Ishikawa N.K."/>
            <person name="Vargas-Isla R."/>
            <person name="Ushijima S."/>
            <person name="Smith C.A."/>
            <person name="Ahrendt S."/>
            <person name="Andreopoulos W."/>
            <person name="He G."/>
            <person name="Labutti K."/>
            <person name="Lipzen A."/>
            <person name="Ng V."/>
            <person name="Riley R."/>
            <person name="Sandor L."/>
            <person name="Barry K."/>
            <person name="Martinez A.T."/>
            <person name="Xiao Y."/>
            <person name="Gibbons J.G."/>
            <person name="Terashima K."/>
            <person name="Grigoriev I.V."/>
            <person name="Hibbett D.S."/>
        </authorList>
    </citation>
    <scope>NUCLEOTIDE SEQUENCE</scope>
    <source>
        <strain evidence="2">RHP3577 ss4</strain>
    </source>
</reference>
<evidence type="ECO:0008006" key="4">
    <source>
        <dbReference type="Google" id="ProtNLM"/>
    </source>
</evidence>
<dbReference type="Proteomes" id="UP001150217">
    <property type="component" value="Unassembled WGS sequence"/>
</dbReference>
<dbReference type="InterPro" id="IPR044053">
    <property type="entry name" value="AsaB-like"/>
</dbReference>
<evidence type="ECO:0000313" key="3">
    <source>
        <dbReference type="Proteomes" id="UP001150217"/>
    </source>
</evidence>
<proteinExistence type="inferred from homology"/>
<accession>A0ABQ8VNB1</accession>
<protein>
    <recommendedName>
        <fullName evidence="4">Methyltransferase</fullName>
    </recommendedName>
</protein>
<dbReference type="PANTHER" id="PTHR34598:SF3">
    <property type="entry name" value="OXIDOREDUCTASE AN1597"/>
    <property type="match status" value="1"/>
</dbReference>
<sequence length="296" mass="33849">MPSATPNTVPGTLFYFSAPADGSEPYNRVNTDPTSTLPLSNWSPVKYTVQIENVRDKEASFTLDEAGFQYYKHPSRHTSFVDDDEIKAEYYPESAELIKKITGASRVVLFDHSMFIIFPCSKLMNRLCLAIRRRIPGQADMTGKRQPVREVHVDQTTSSAIARVHLHLPSSEAPELLKHRFQIINLWRPISHPAFDLPLTLCDYRTVDKENDLVAVARISPERRGETYRVKYNPQHRWKYLKGMTPEEFVLIKCFDSTEDSGVSIFTPHTAFIDASAPEDILPRQSIELRALVFYD</sequence>
<evidence type="ECO:0000313" key="2">
    <source>
        <dbReference type="EMBL" id="KAJ4497886.1"/>
    </source>
</evidence>